<evidence type="ECO:0000256" key="1">
    <source>
        <dbReference type="SAM" id="MobiDB-lite"/>
    </source>
</evidence>
<evidence type="ECO:0000313" key="3">
    <source>
        <dbReference type="EMBL" id="KAK9422576.1"/>
    </source>
</evidence>
<feature type="compositionally biased region" description="Polar residues" evidence="1">
    <location>
        <begin position="1"/>
        <end position="12"/>
    </location>
</feature>
<evidence type="ECO:0000313" key="4">
    <source>
        <dbReference type="Proteomes" id="UP001408356"/>
    </source>
</evidence>
<feature type="compositionally biased region" description="Pro residues" evidence="1">
    <location>
        <begin position="573"/>
        <end position="592"/>
    </location>
</feature>
<dbReference type="InterPro" id="IPR027417">
    <property type="entry name" value="P-loop_NTPase"/>
</dbReference>
<feature type="region of interest" description="Disordered" evidence="1">
    <location>
        <begin position="1155"/>
        <end position="1241"/>
    </location>
</feature>
<dbReference type="InterPro" id="IPR056599">
    <property type="entry name" value="AAA_lid_fung"/>
</dbReference>
<feature type="compositionally biased region" description="Basic and acidic residues" evidence="1">
    <location>
        <begin position="495"/>
        <end position="507"/>
    </location>
</feature>
<proteinExistence type="predicted"/>
<comment type="caution">
    <text evidence="3">The sequence shown here is derived from an EMBL/GenBank/DDBJ whole genome shotgun (WGS) entry which is preliminary data.</text>
</comment>
<dbReference type="EMBL" id="JARVKF010000112">
    <property type="protein sequence ID" value="KAK9422576.1"/>
    <property type="molecule type" value="Genomic_DNA"/>
</dbReference>
<dbReference type="Pfam" id="PF23232">
    <property type="entry name" value="AAA_lid_13"/>
    <property type="match status" value="1"/>
</dbReference>
<dbReference type="Gene3D" id="3.40.50.300">
    <property type="entry name" value="P-loop containing nucleotide triphosphate hydrolases"/>
    <property type="match status" value="1"/>
</dbReference>
<feature type="compositionally biased region" description="Basic residues" evidence="1">
    <location>
        <begin position="207"/>
        <end position="216"/>
    </location>
</feature>
<feature type="region of interest" description="Disordered" evidence="1">
    <location>
        <begin position="181"/>
        <end position="332"/>
    </location>
</feature>
<feature type="compositionally biased region" description="Low complexity" evidence="1">
    <location>
        <begin position="1180"/>
        <end position="1189"/>
    </location>
</feature>
<dbReference type="SUPFAM" id="SSF52540">
    <property type="entry name" value="P-loop containing nucleoside triphosphate hydrolases"/>
    <property type="match status" value="1"/>
</dbReference>
<reference evidence="3 4" key="1">
    <citation type="journal article" date="2024" name="J. Plant Pathol.">
        <title>Sequence and assembly of the genome of Seiridium unicorne, isolate CBS 538.82, causal agent of cypress canker disease.</title>
        <authorList>
            <person name="Scali E."/>
            <person name="Rocca G.D."/>
            <person name="Danti R."/>
            <person name="Garbelotto M."/>
            <person name="Barberini S."/>
            <person name="Baroncelli R."/>
            <person name="Emiliani G."/>
        </authorList>
    </citation>
    <scope>NUCLEOTIDE SEQUENCE [LARGE SCALE GENOMIC DNA]</scope>
    <source>
        <strain evidence="3 4">BM-138-508</strain>
    </source>
</reference>
<dbReference type="InterPro" id="IPR003959">
    <property type="entry name" value="ATPase_AAA_core"/>
</dbReference>
<feature type="compositionally biased region" description="Basic and acidic residues" evidence="1">
    <location>
        <begin position="1155"/>
        <end position="1171"/>
    </location>
</feature>
<feature type="compositionally biased region" description="Basic residues" evidence="1">
    <location>
        <begin position="1208"/>
        <end position="1224"/>
    </location>
</feature>
<feature type="compositionally biased region" description="Acidic residues" evidence="1">
    <location>
        <begin position="315"/>
        <end position="328"/>
    </location>
</feature>
<dbReference type="PANTHER" id="PTHR46411:SF2">
    <property type="entry name" value="AAA+ ATPASE DOMAIN-CONTAINING PROTEIN"/>
    <property type="match status" value="1"/>
</dbReference>
<feature type="region of interest" description="Disordered" evidence="1">
    <location>
        <begin position="466"/>
        <end position="507"/>
    </location>
</feature>
<dbReference type="Proteomes" id="UP001408356">
    <property type="component" value="Unassembled WGS sequence"/>
</dbReference>
<dbReference type="Pfam" id="PF00004">
    <property type="entry name" value="AAA"/>
    <property type="match status" value="1"/>
</dbReference>
<dbReference type="InterPro" id="IPR054289">
    <property type="entry name" value="DUF7025"/>
</dbReference>
<gene>
    <name evidence="3" type="ORF">SUNI508_00439</name>
</gene>
<feature type="compositionally biased region" description="Basic and acidic residues" evidence="1">
    <location>
        <begin position="276"/>
        <end position="314"/>
    </location>
</feature>
<feature type="compositionally biased region" description="Polar residues" evidence="1">
    <location>
        <begin position="238"/>
        <end position="263"/>
    </location>
</feature>
<dbReference type="PANTHER" id="PTHR46411">
    <property type="entry name" value="FAMILY ATPASE, PUTATIVE-RELATED"/>
    <property type="match status" value="1"/>
</dbReference>
<organism evidence="3 4">
    <name type="scientific">Seiridium unicorne</name>
    <dbReference type="NCBI Taxonomy" id="138068"/>
    <lineage>
        <taxon>Eukaryota</taxon>
        <taxon>Fungi</taxon>
        <taxon>Dikarya</taxon>
        <taxon>Ascomycota</taxon>
        <taxon>Pezizomycotina</taxon>
        <taxon>Sordariomycetes</taxon>
        <taxon>Xylariomycetidae</taxon>
        <taxon>Amphisphaeriales</taxon>
        <taxon>Sporocadaceae</taxon>
        <taxon>Seiridium</taxon>
    </lineage>
</organism>
<dbReference type="InterPro" id="IPR003593">
    <property type="entry name" value="AAA+_ATPase"/>
</dbReference>
<dbReference type="CDD" id="cd19481">
    <property type="entry name" value="RecA-like_protease"/>
    <property type="match status" value="1"/>
</dbReference>
<dbReference type="SMART" id="SM00382">
    <property type="entry name" value="AAA"/>
    <property type="match status" value="1"/>
</dbReference>
<protein>
    <submittedName>
        <fullName evidence="3">AAA+ ATPase domain-containing protein</fullName>
    </submittedName>
</protein>
<feature type="compositionally biased region" description="Basic and acidic residues" evidence="1">
    <location>
        <begin position="115"/>
        <end position="124"/>
    </location>
</feature>
<feature type="region of interest" description="Disordered" evidence="1">
    <location>
        <begin position="1"/>
        <end position="169"/>
    </location>
</feature>
<dbReference type="Pfam" id="PF22942">
    <property type="entry name" value="DUF7025"/>
    <property type="match status" value="1"/>
</dbReference>
<feature type="compositionally biased region" description="Polar residues" evidence="1">
    <location>
        <begin position="476"/>
        <end position="494"/>
    </location>
</feature>
<accession>A0ABR2V7T2</accession>
<feature type="compositionally biased region" description="Basic residues" evidence="1">
    <location>
        <begin position="125"/>
        <end position="142"/>
    </location>
</feature>
<name>A0ABR2V7T2_9PEZI</name>
<feature type="region of interest" description="Disordered" evidence="1">
    <location>
        <begin position="571"/>
        <end position="592"/>
    </location>
</feature>
<sequence>MPRTQSVATTESDAGKSPASPEIKAPSEPTQSGTIELPVAANADPPGNGKGNVHGKNKREKKSSRRKSKYNTESSTESSRDDESDTVSTASSSNGSLGYVRYGDGPMYQENPLDVYHRRLDDKRRGRRGRRRRRKVDRKVHSRSSSLDSDHSELFDIEQFEKTNGTSRAVRKLWRAVQELRDRLSRVESSSSSSESETDSDEDEKNKKRRKGKARRSAGASAKKVATVESAAEDQITKDNITPSITNSSALGRAGDSNTTNAEAQVHDMVGTELSGKQEEISVKEGKLIEEEAKTAASDNKELGAKHGSEKASDGGDEASDDGSEDIEKENASREFELKAQFFYRNDEEQRSLFQSEEIYPLIRVRWDDLSPNEVETIQPSSDKAGEFTPSRVDLIEIRIESPAFVQFIKKYASDLTHTPQSVPPPPPPLWAPAKPDQTMSFYKPFRWLIQNRDVFQGKVKSLEDEQRAATKAHSNEGSATPTLETKPSSQTSDLENKATRMKSSKESLDNNVLEQLKFILDFMDEHLTDTIRKYEDARTGKLKSIVYEDLWMLYKPGDIIYTPLRRAAATSFPPPPPPPNQPYRPAKNTPPTPNILIQGFGRDTPQAYKIIAITGGRMFATATTVTPRKVNTYTQLKLLCYFIDSNGYRFDCMADTFTFKPFDNEISITDLEAYPIAYASLGEARGEKPMLEFLESRGKSFIEVCEASHKLYEGLAYNYEGNKEEINTPVIVDFALAYANMPGLRPQMYLPHVDFFNQARNQRSELREITLAARIGKTIDWYWQHQINLIGKSRSTLVETLDAYPSVGTDPSEPAIPKLISAMEKNGHILLLPGMVHAFALRNRKWVSLDLTLVQDAQYEDGWKDLILPPGHKEMVRAVVENHATGSRATVGMTKRTAEVDIVRGKGKGCIILLHGEPGVGKTSTAECVAAFTKRPLFPITCGDIGYEPDEVERNMEKHFNLAHKWGCVMLLDEADVFLAKRSREDIKRNGLVSVFLRILEYYPGILFLTTNRVGSFDDAFRSRLHLTLYYPKLDRKQTIQIFEMNLRRVMELNAKREEVGHKKSLEIQGEKIIKFAKRNWETLSWNGRQIRNAFQTAIALAEFDIREESETKAVMSKKQFKTIAKASMEFDDYLFHTHGGTDESANARREQVRWDYEVKGRPGKKRDLADSSSEDTSESSSSSSDSSDASDDSDYDSSSSDSDKAKRGKKKKGKGRKDKKAKKSDNKGKKSKSKKDKHT</sequence>
<feature type="domain" description="AAA+ ATPase" evidence="2">
    <location>
        <begin position="909"/>
        <end position="1036"/>
    </location>
</feature>
<feature type="compositionally biased region" description="Basic residues" evidence="1">
    <location>
        <begin position="53"/>
        <end position="69"/>
    </location>
</feature>
<keyword evidence="4" id="KW-1185">Reference proteome</keyword>
<feature type="compositionally biased region" description="Basic residues" evidence="1">
    <location>
        <begin position="1231"/>
        <end position="1241"/>
    </location>
</feature>
<evidence type="ECO:0000259" key="2">
    <source>
        <dbReference type="SMART" id="SM00382"/>
    </source>
</evidence>